<keyword evidence="1" id="KW-0808">Transferase</keyword>
<dbReference type="Proteomes" id="UP000698335">
    <property type="component" value="Unassembled WGS sequence"/>
</dbReference>
<name>A0A930W1E0_9ACTN</name>
<dbReference type="PANTHER" id="PTHR10434:SF11">
    <property type="entry name" value="1-ACYL-SN-GLYCEROL-3-PHOSPHATE ACYLTRANSFERASE"/>
    <property type="match status" value="1"/>
</dbReference>
<dbReference type="SMART" id="SM00563">
    <property type="entry name" value="PlsC"/>
    <property type="match status" value="1"/>
</dbReference>
<gene>
    <name evidence="4" type="ORF">HXK26_05000</name>
</gene>
<comment type="caution">
    <text evidence="4">The sequence shown here is derived from an EMBL/GenBank/DDBJ whole genome shotgun (WGS) entry which is preliminary data.</text>
</comment>
<dbReference type="Pfam" id="PF01553">
    <property type="entry name" value="Acyltransferase"/>
    <property type="match status" value="1"/>
</dbReference>
<feature type="non-terminal residue" evidence="4">
    <location>
        <position position="1"/>
    </location>
</feature>
<dbReference type="EMBL" id="JABZGW010000204">
    <property type="protein sequence ID" value="MBF4808033.1"/>
    <property type="molecule type" value="Genomic_DNA"/>
</dbReference>
<keyword evidence="2 4" id="KW-0012">Acyltransferase</keyword>
<evidence type="ECO:0000256" key="1">
    <source>
        <dbReference type="ARBA" id="ARBA00022679"/>
    </source>
</evidence>
<dbReference type="GO" id="GO:0006654">
    <property type="term" value="P:phosphatidic acid biosynthetic process"/>
    <property type="evidence" value="ECO:0007669"/>
    <property type="project" value="TreeGrafter"/>
</dbReference>
<evidence type="ECO:0000313" key="5">
    <source>
        <dbReference type="Proteomes" id="UP000698335"/>
    </source>
</evidence>
<evidence type="ECO:0000259" key="3">
    <source>
        <dbReference type="SMART" id="SM00563"/>
    </source>
</evidence>
<evidence type="ECO:0000313" key="4">
    <source>
        <dbReference type="EMBL" id="MBF4808033.1"/>
    </source>
</evidence>
<dbReference type="InterPro" id="IPR002123">
    <property type="entry name" value="Plipid/glycerol_acylTrfase"/>
</dbReference>
<dbReference type="CDD" id="cd07989">
    <property type="entry name" value="LPLAT_AGPAT-like"/>
    <property type="match status" value="1"/>
</dbReference>
<dbReference type="PANTHER" id="PTHR10434">
    <property type="entry name" value="1-ACYL-SN-GLYCEROL-3-PHOSPHATE ACYLTRANSFERASE"/>
    <property type="match status" value="1"/>
</dbReference>
<feature type="domain" description="Phospholipid/glycerol acyltransferase" evidence="3">
    <location>
        <begin position="27"/>
        <end position="143"/>
    </location>
</feature>
<organism evidence="4 5">
    <name type="scientific">Lancefieldella rimae</name>
    <dbReference type="NCBI Taxonomy" id="1383"/>
    <lineage>
        <taxon>Bacteria</taxon>
        <taxon>Bacillati</taxon>
        <taxon>Actinomycetota</taxon>
        <taxon>Coriobacteriia</taxon>
        <taxon>Coriobacteriales</taxon>
        <taxon>Atopobiaceae</taxon>
        <taxon>Lancefieldella</taxon>
    </lineage>
</organism>
<dbReference type="GO" id="GO:0003841">
    <property type="term" value="F:1-acylglycerol-3-phosphate O-acyltransferase activity"/>
    <property type="evidence" value="ECO:0007669"/>
    <property type="project" value="TreeGrafter"/>
</dbReference>
<accession>A0A930W1E0</accession>
<proteinExistence type="predicted"/>
<evidence type="ECO:0000256" key="2">
    <source>
        <dbReference type="ARBA" id="ARBA00023315"/>
    </source>
</evidence>
<reference evidence="4" key="1">
    <citation type="submission" date="2020-04" db="EMBL/GenBank/DDBJ databases">
        <title>Deep metagenomics examines the oral microbiome during advanced dental caries in children, revealing novel taxa and co-occurrences with host molecules.</title>
        <authorList>
            <person name="Baker J.L."/>
            <person name="Morton J.T."/>
            <person name="Dinis M."/>
            <person name="Alvarez R."/>
            <person name="Tran N.C."/>
            <person name="Knight R."/>
            <person name="Edlund A."/>
        </authorList>
    </citation>
    <scope>NUCLEOTIDE SEQUENCE</scope>
    <source>
        <strain evidence="4">JCVI_38_bin.5</strain>
    </source>
</reference>
<dbReference type="AlphaFoldDB" id="A0A930W1E0"/>
<dbReference type="SUPFAM" id="SSF69593">
    <property type="entry name" value="Glycerol-3-phosphate (1)-acyltransferase"/>
    <property type="match status" value="1"/>
</dbReference>
<sequence>VLMVVTKLWFRWSIVNASLLKDDRRPRVIIMNHPSMFDPVMMVAYLMWHHIPVRTIYKSEFDKNPLVKWLFSRVGAIPVERGKADMKAIRRSVAAIGRGECLLIFPEGTRIRDNHIRPEIHGGFALIAQLAGCDVQPAAIFGALDIKRANSPVIRPVKIWGLAGERISFADLETTKRKDQAREMEELGMDRVYELRDQLMCEHPGRN</sequence>
<protein>
    <submittedName>
        <fullName evidence="4">1-acyl-sn-glycerol-3-phosphate acyltransferase</fullName>
    </submittedName>
</protein>